<feature type="compositionally biased region" description="Pro residues" evidence="1">
    <location>
        <begin position="344"/>
        <end position="355"/>
    </location>
</feature>
<dbReference type="Pfam" id="PF02174">
    <property type="entry name" value="IRS"/>
    <property type="match status" value="1"/>
</dbReference>
<feature type="domain" description="IRS-type PTB" evidence="3">
    <location>
        <begin position="208"/>
        <end position="312"/>
    </location>
</feature>
<protein>
    <recommendedName>
        <fullName evidence="6">IRS-type PTB domain-containing protein</fullName>
    </recommendedName>
</protein>
<dbReference type="Proteomes" id="UP000823561">
    <property type="component" value="Chromosome 12"/>
</dbReference>
<feature type="region of interest" description="Disordered" evidence="1">
    <location>
        <begin position="340"/>
        <end position="362"/>
    </location>
</feature>
<gene>
    <name evidence="4" type="ORF">AALO_G00169040</name>
</gene>
<feature type="domain" description="PH" evidence="2">
    <location>
        <begin position="46"/>
        <end position="170"/>
    </location>
</feature>
<evidence type="ECO:0000256" key="1">
    <source>
        <dbReference type="SAM" id="MobiDB-lite"/>
    </source>
</evidence>
<feature type="compositionally biased region" description="Basic and acidic residues" evidence="1">
    <location>
        <begin position="470"/>
        <end position="484"/>
    </location>
</feature>
<evidence type="ECO:0000313" key="4">
    <source>
        <dbReference type="EMBL" id="KAG5272764.1"/>
    </source>
</evidence>
<dbReference type="PROSITE" id="PS50003">
    <property type="entry name" value="PH_DOMAIN"/>
    <property type="match status" value="1"/>
</dbReference>
<feature type="compositionally biased region" description="Basic and acidic residues" evidence="1">
    <location>
        <begin position="493"/>
        <end position="505"/>
    </location>
</feature>
<dbReference type="AlphaFoldDB" id="A0AAV6GCA8"/>
<reference evidence="4" key="1">
    <citation type="submission" date="2020-10" db="EMBL/GenBank/DDBJ databases">
        <title>Chromosome-scale genome assembly of the Allis shad, Alosa alosa.</title>
        <authorList>
            <person name="Margot Z."/>
            <person name="Christophe K."/>
            <person name="Cabau C."/>
            <person name="Louis A."/>
            <person name="Berthelot C."/>
            <person name="Parey E."/>
            <person name="Roest Crollius H."/>
            <person name="Montfort J."/>
            <person name="Robinson-Rechavi M."/>
            <person name="Bucao C."/>
            <person name="Bouchez O."/>
            <person name="Gislard M."/>
            <person name="Lluch J."/>
            <person name="Milhes M."/>
            <person name="Lampietro C."/>
            <person name="Lopez Roques C."/>
            <person name="Donnadieu C."/>
            <person name="Braasch I."/>
            <person name="Desvignes T."/>
            <person name="Postlethwait J."/>
            <person name="Bobe J."/>
            <person name="Guiguen Y."/>
        </authorList>
    </citation>
    <scope>NUCLEOTIDE SEQUENCE</scope>
    <source>
        <strain evidence="4">M-15738</strain>
        <tissue evidence="4">Blood</tissue>
    </source>
</reference>
<evidence type="ECO:0008006" key="6">
    <source>
        <dbReference type="Google" id="ProtNLM"/>
    </source>
</evidence>
<keyword evidence="5" id="KW-1185">Reference proteome</keyword>
<dbReference type="GO" id="GO:0007265">
    <property type="term" value="P:Ras protein signal transduction"/>
    <property type="evidence" value="ECO:0007669"/>
    <property type="project" value="TreeGrafter"/>
</dbReference>
<dbReference type="InterPro" id="IPR050996">
    <property type="entry name" value="Docking_Protein_DOK"/>
</dbReference>
<dbReference type="Gene3D" id="2.30.29.30">
    <property type="entry name" value="Pleckstrin-homology domain (PH domain)/Phosphotyrosine-binding domain (PTB)"/>
    <property type="match status" value="2"/>
</dbReference>
<comment type="caution">
    <text evidence="4">The sequence shown here is derived from an EMBL/GenBank/DDBJ whole genome shotgun (WGS) entry which is preliminary data.</text>
</comment>
<dbReference type="PANTHER" id="PTHR21258">
    <property type="entry name" value="DOCKING PROTEIN RELATED"/>
    <property type="match status" value="1"/>
</dbReference>
<evidence type="ECO:0000313" key="5">
    <source>
        <dbReference type="Proteomes" id="UP000823561"/>
    </source>
</evidence>
<dbReference type="EMBL" id="JADWDJ010000012">
    <property type="protein sequence ID" value="KAG5272764.1"/>
    <property type="molecule type" value="Genomic_DNA"/>
</dbReference>
<dbReference type="SMART" id="SM01244">
    <property type="entry name" value="IRS"/>
    <property type="match status" value="1"/>
</dbReference>
<dbReference type="SUPFAM" id="SSF50729">
    <property type="entry name" value="PH domain-like"/>
    <property type="match status" value="2"/>
</dbReference>
<dbReference type="GO" id="GO:0007169">
    <property type="term" value="P:cell surface receptor protein tyrosine kinase signaling pathway"/>
    <property type="evidence" value="ECO:0007669"/>
    <property type="project" value="TreeGrafter"/>
</dbReference>
<sequence>MTGSPGSHVTHKPTKLHCLQCVVTVCLKSVGGGRQGESGSHIMEGNIRVKGMLYLQQHRFGKRWKKMWCVLYGESRSSVARLELYEYKQGSGLPAGASGGGLVEGHMLRRQDSKRVVLLRNCISVEELELMDCPRDCVSFLVATTEKRFLFAALFTEFRHWIAGLCELAFPINRAESGGLDPLVRQRSLRDTSHAKMVENSLYERTDIAGDFPVSVVRTEASDRWQLQGAYLLTPGQDRLLLKDPICREVLFIWPYCYVRKFGQDTSTFSFEAGRRCESGEGVFEFTTSRADSLFRIINTAITSAQGTQRPCLHSSHSLSVEHAPEPDTLTAQVNVYDYQVPESMPPPPTQSIPPKPDRQLKRLSPSFRSLSLNAIKPPNKDLVRNISSCPPLKHQEQKEVIYARVARQKPRDQASQEEEEGGACSRGCDKAPEVSLQVPFAPGASFPPHGAFEAPRPEGRQNSEGGEAETERLIRDVPHDHNAQLDAEGTADTDHIYDDRGLPG</sequence>
<dbReference type="GO" id="GO:0043410">
    <property type="term" value="P:positive regulation of MAPK cascade"/>
    <property type="evidence" value="ECO:0007669"/>
    <property type="project" value="TreeGrafter"/>
</dbReference>
<accession>A0AAV6GCA8</accession>
<name>A0AAV6GCA8_9TELE</name>
<dbReference type="PROSITE" id="PS51064">
    <property type="entry name" value="IRS_PTB"/>
    <property type="match status" value="1"/>
</dbReference>
<organism evidence="4 5">
    <name type="scientific">Alosa alosa</name>
    <name type="common">allis shad</name>
    <dbReference type="NCBI Taxonomy" id="278164"/>
    <lineage>
        <taxon>Eukaryota</taxon>
        <taxon>Metazoa</taxon>
        <taxon>Chordata</taxon>
        <taxon>Craniata</taxon>
        <taxon>Vertebrata</taxon>
        <taxon>Euteleostomi</taxon>
        <taxon>Actinopterygii</taxon>
        <taxon>Neopterygii</taxon>
        <taxon>Teleostei</taxon>
        <taxon>Clupei</taxon>
        <taxon>Clupeiformes</taxon>
        <taxon>Clupeoidei</taxon>
        <taxon>Clupeidae</taxon>
        <taxon>Alosa</taxon>
    </lineage>
</organism>
<dbReference type="SMART" id="SM00233">
    <property type="entry name" value="PH"/>
    <property type="match status" value="1"/>
</dbReference>
<evidence type="ECO:0000259" key="3">
    <source>
        <dbReference type="PROSITE" id="PS51064"/>
    </source>
</evidence>
<dbReference type="Pfam" id="PF00169">
    <property type="entry name" value="PH"/>
    <property type="match status" value="1"/>
</dbReference>
<dbReference type="InterPro" id="IPR002404">
    <property type="entry name" value="IRS_PTB"/>
</dbReference>
<dbReference type="InterPro" id="IPR011993">
    <property type="entry name" value="PH-like_dom_sf"/>
</dbReference>
<dbReference type="GO" id="GO:0005737">
    <property type="term" value="C:cytoplasm"/>
    <property type="evidence" value="ECO:0007669"/>
    <property type="project" value="TreeGrafter"/>
</dbReference>
<proteinExistence type="predicted"/>
<feature type="region of interest" description="Disordered" evidence="1">
    <location>
        <begin position="408"/>
        <end position="505"/>
    </location>
</feature>
<evidence type="ECO:0000259" key="2">
    <source>
        <dbReference type="PROSITE" id="PS50003"/>
    </source>
</evidence>
<dbReference type="InterPro" id="IPR001849">
    <property type="entry name" value="PH_domain"/>
</dbReference>
<dbReference type="SMART" id="SM00310">
    <property type="entry name" value="PTBI"/>
    <property type="match status" value="1"/>
</dbReference>
<dbReference type="PANTHER" id="PTHR21258:SF14">
    <property type="entry name" value="DOCKING PROTEIN 2"/>
    <property type="match status" value="1"/>
</dbReference>